<evidence type="ECO:0000313" key="3">
    <source>
        <dbReference type="Proteomes" id="UP000230154"/>
    </source>
</evidence>
<dbReference type="Gene3D" id="3.30.300.130">
    <property type="entry name" value="Fe-S cluster assembly (FSCA)"/>
    <property type="match status" value="1"/>
</dbReference>
<organism evidence="2 3">
    <name type="scientific">Candidatus Magasanikbacteria bacterium CG10_big_fil_rev_8_21_14_0_10_47_10</name>
    <dbReference type="NCBI Taxonomy" id="1974652"/>
    <lineage>
        <taxon>Bacteria</taxon>
        <taxon>Candidatus Magasanikiibacteriota</taxon>
    </lineage>
</organism>
<reference evidence="3" key="1">
    <citation type="submission" date="2017-09" db="EMBL/GenBank/DDBJ databases">
        <title>Depth-based differentiation of microbial function through sediment-hosted aquifers and enrichment of novel symbionts in the deep terrestrial subsurface.</title>
        <authorList>
            <person name="Probst A.J."/>
            <person name="Ladd B."/>
            <person name="Jarett J.K."/>
            <person name="Geller-Mcgrath D.E."/>
            <person name="Sieber C.M.K."/>
            <person name="Emerson J.B."/>
            <person name="Anantharaman K."/>
            <person name="Thomas B.C."/>
            <person name="Malmstrom R."/>
            <person name="Stieglmeier M."/>
            <person name="Klingl A."/>
            <person name="Woyke T."/>
            <person name="Ryan C.M."/>
            <person name="Banfield J.F."/>
        </authorList>
    </citation>
    <scope>NUCLEOTIDE SEQUENCE [LARGE SCALE GENOMIC DNA]</scope>
</reference>
<dbReference type="InterPro" id="IPR002744">
    <property type="entry name" value="MIP18-like"/>
</dbReference>
<dbReference type="EMBL" id="PFCB01000009">
    <property type="protein sequence ID" value="PIR74722.1"/>
    <property type="molecule type" value="Genomic_DNA"/>
</dbReference>
<dbReference type="AlphaFoldDB" id="A0A2H0TRE7"/>
<dbReference type="InterPro" id="IPR052339">
    <property type="entry name" value="Fe-S_Maturation_MIP18"/>
</dbReference>
<name>A0A2H0TRE7_9BACT</name>
<dbReference type="PANTHER" id="PTHR42831">
    <property type="entry name" value="FE-S PROTEIN MATURATION AUXILIARY FACTOR YITW"/>
    <property type="match status" value="1"/>
</dbReference>
<accession>A0A2H0TRE7</accession>
<protein>
    <submittedName>
        <fullName evidence="2">Aromatic ring hydroxylase</fullName>
    </submittedName>
</protein>
<dbReference type="InterPro" id="IPR034904">
    <property type="entry name" value="FSCA_dom_sf"/>
</dbReference>
<dbReference type="PANTHER" id="PTHR42831:SF1">
    <property type="entry name" value="FE-S PROTEIN MATURATION AUXILIARY FACTOR YITW"/>
    <property type="match status" value="1"/>
</dbReference>
<sequence length="111" mass="12808">MLFLPTRKSRWKRIRNMLTKERVMQELETVMDPELGLDLVTLGLIYSVEVVSDKHVRIEMTFTTPLCPFGPALKQDVTQAMYDLGFTAAEIEITFDPPWTPPDHLREMLGV</sequence>
<comment type="caution">
    <text evidence="2">The sequence shown here is derived from an EMBL/GenBank/DDBJ whole genome shotgun (WGS) entry which is preliminary data.</text>
</comment>
<evidence type="ECO:0000313" key="2">
    <source>
        <dbReference type="EMBL" id="PIR74722.1"/>
    </source>
</evidence>
<evidence type="ECO:0000259" key="1">
    <source>
        <dbReference type="Pfam" id="PF01883"/>
    </source>
</evidence>
<proteinExistence type="predicted"/>
<dbReference type="Pfam" id="PF01883">
    <property type="entry name" value="FeS_assembly_P"/>
    <property type="match status" value="1"/>
</dbReference>
<dbReference type="Proteomes" id="UP000230154">
    <property type="component" value="Unassembled WGS sequence"/>
</dbReference>
<dbReference type="SUPFAM" id="SSF117916">
    <property type="entry name" value="Fe-S cluster assembly (FSCA) domain-like"/>
    <property type="match status" value="1"/>
</dbReference>
<gene>
    <name evidence="2" type="ORF">COU35_00945</name>
</gene>
<feature type="domain" description="MIP18 family-like" evidence="1">
    <location>
        <begin position="20"/>
        <end position="84"/>
    </location>
</feature>